<dbReference type="PROSITE" id="PS51841">
    <property type="entry name" value="LTD"/>
    <property type="match status" value="1"/>
</dbReference>
<keyword evidence="2 3" id="KW-0175">Coiled coil</keyword>
<dbReference type="Pfam" id="PF00932">
    <property type="entry name" value="LTD"/>
    <property type="match status" value="1"/>
</dbReference>
<dbReference type="Gene3D" id="1.20.5.170">
    <property type="match status" value="1"/>
</dbReference>
<dbReference type="InterPro" id="IPR039008">
    <property type="entry name" value="IF_rod_dom"/>
</dbReference>
<feature type="region of interest" description="Disordered" evidence="5">
    <location>
        <begin position="90"/>
        <end position="110"/>
    </location>
</feature>
<reference evidence="9" key="1">
    <citation type="submission" date="2025-08" db="UniProtKB">
        <authorList>
            <consortium name="RefSeq"/>
        </authorList>
    </citation>
    <scope>IDENTIFICATION</scope>
    <source>
        <tissue evidence="9">Gonads</tissue>
    </source>
</reference>
<dbReference type="SUPFAM" id="SSF74853">
    <property type="entry name" value="Lamin A/C globular tail domain"/>
    <property type="match status" value="1"/>
</dbReference>
<feature type="domain" description="IF rod" evidence="7">
    <location>
        <begin position="108"/>
        <end position="461"/>
    </location>
</feature>
<dbReference type="GO" id="GO:0031507">
    <property type="term" value="P:heterochromatin formation"/>
    <property type="evidence" value="ECO:0007669"/>
    <property type="project" value="TreeGrafter"/>
</dbReference>
<dbReference type="GO" id="GO:0051664">
    <property type="term" value="P:nuclear pore localization"/>
    <property type="evidence" value="ECO:0007669"/>
    <property type="project" value="TreeGrafter"/>
</dbReference>
<dbReference type="GO" id="GO:0007097">
    <property type="term" value="P:nuclear migration"/>
    <property type="evidence" value="ECO:0007669"/>
    <property type="project" value="TreeGrafter"/>
</dbReference>
<feature type="region of interest" description="Disordered" evidence="5">
    <location>
        <begin position="1"/>
        <end position="67"/>
    </location>
</feature>
<evidence type="ECO:0000313" key="8">
    <source>
        <dbReference type="Proteomes" id="UP000085678"/>
    </source>
</evidence>
<evidence type="ECO:0000256" key="3">
    <source>
        <dbReference type="PIRNR" id="PIRNR005546"/>
    </source>
</evidence>
<dbReference type="InterPro" id="IPR018039">
    <property type="entry name" value="IF_conserved"/>
</dbReference>
<dbReference type="AlphaFoldDB" id="A0A1S3JQM1"/>
<dbReference type="OrthoDB" id="2441647at2759"/>
<proteinExistence type="inferred from homology"/>
<dbReference type="PANTHER" id="PTHR45721:SF12">
    <property type="entry name" value="INTERMEDIATE FILAMENT PROTEIN IFA-1"/>
    <property type="match status" value="1"/>
</dbReference>
<feature type="domain" description="LTD" evidence="6">
    <location>
        <begin position="529"/>
        <end position="642"/>
    </location>
</feature>
<dbReference type="GO" id="GO:0090435">
    <property type="term" value="P:protein localization to nuclear envelope"/>
    <property type="evidence" value="ECO:0007669"/>
    <property type="project" value="TreeGrafter"/>
</dbReference>
<evidence type="ECO:0000259" key="7">
    <source>
        <dbReference type="PROSITE" id="PS51842"/>
    </source>
</evidence>
<feature type="compositionally biased region" description="Basic and acidic residues" evidence="5">
    <location>
        <begin position="476"/>
        <end position="512"/>
    </location>
</feature>
<dbReference type="Pfam" id="PF00038">
    <property type="entry name" value="Filament"/>
    <property type="match status" value="1"/>
</dbReference>
<protein>
    <submittedName>
        <fullName evidence="9">70 kDa neurofilament protein isoform X2</fullName>
    </submittedName>
</protein>
<feature type="compositionally biased region" description="Polar residues" evidence="5">
    <location>
        <begin position="518"/>
        <end position="535"/>
    </location>
</feature>
<name>A0A1S3JQM1_LINAN</name>
<dbReference type="RefSeq" id="XP_013412657.1">
    <property type="nucleotide sequence ID" value="XM_013557203.1"/>
</dbReference>
<sequence>MSSSSVKITKKTESSSSSGGGQMGGGGGGAKTMHYESSASSSSSSYKPVASRHGRYGKGPVFPGIGAGGAGAGMSRQVVVSYGYGASRGSSAISSNAADNVAKTREREKQDMQDLNERFASYIEKVRFLEAQNRKLAAELENLKAKWGKETASIKVMFEGEMTELRKQRDDADTRYRALEAKLAGLEEQIEDLQRENADLLNLRNQDKDEIERNHQTLSDYESEINLLRRRVDFMERELDVAKKNADKWRTACQQKQMELDAETLARITAENEKQTAEEALEFQKQINDQEMKELAALAYRDTTQENREFWKSEMAQALREISQEYESRMDNAKQEMEAFYNVKIQEQRTGANRQNMELVHTKEEIQRLRSTLSDKNRDTSDLQSQIANLKNDLDMKCRELDELLRENELDRSRLLTELEELRAENEKIMVDFNHISDAKLSLELEIAAYRKLLEGEESREDRERDASIRKFITRGRPEEKHSPSSPPKEKGALEEQDEKGEAPIEEKKDGGSEADPASQSTVKGEMSAKTTFQRSAKGPITISEVDAHGNFIELENTSRKEENLNGWKIRRMVDGKEKEAFVLQNVLLSPHQKLKVFGHGKSGGAPGLESQDFDQWSLGNNIHTMLVDMNGSEKASHISKTTYS</sequence>
<dbReference type="GO" id="GO:0005652">
    <property type="term" value="C:nuclear lamina"/>
    <property type="evidence" value="ECO:0007669"/>
    <property type="project" value="TreeGrafter"/>
</dbReference>
<evidence type="ECO:0000256" key="2">
    <source>
        <dbReference type="ARBA" id="ARBA00023054"/>
    </source>
</evidence>
<dbReference type="InterPro" id="IPR036415">
    <property type="entry name" value="Lamin_tail_dom_sf"/>
</dbReference>
<evidence type="ECO:0000256" key="5">
    <source>
        <dbReference type="SAM" id="MobiDB-lite"/>
    </source>
</evidence>
<dbReference type="SUPFAM" id="SSF57997">
    <property type="entry name" value="Tropomyosin"/>
    <property type="match status" value="1"/>
</dbReference>
<dbReference type="InterPro" id="IPR001322">
    <property type="entry name" value="Lamin_tail_dom"/>
</dbReference>
<dbReference type="SUPFAM" id="SSF64593">
    <property type="entry name" value="Intermediate filament protein, coiled coil region"/>
    <property type="match status" value="2"/>
</dbReference>
<dbReference type="GO" id="GO:0005882">
    <property type="term" value="C:intermediate filament"/>
    <property type="evidence" value="ECO:0007669"/>
    <property type="project" value="UniProtKB-UniRule"/>
</dbReference>
<evidence type="ECO:0000256" key="4">
    <source>
        <dbReference type="RuleBase" id="RU000685"/>
    </source>
</evidence>
<dbReference type="PANTHER" id="PTHR45721">
    <property type="entry name" value="LAMIN DM0-RELATED"/>
    <property type="match status" value="1"/>
</dbReference>
<accession>A0A1S3JQM1</accession>
<evidence type="ECO:0000259" key="6">
    <source>
        <dbReference type="PROSITE" id="PS51841"/>
    </source>
</evidence>
<dbReference type="Gene3D" id="2.60.40.1260">
    <property type="entry name" value="Lamin Tail domain"/>
    <property type="match status" value="1"/>
</dbReference>
<dbReference type="Gene3D" id="1.20.5.500">
    <property type="entry name" value="Single helix bin"/>
    <property type="match status" value="1"/>
</dbReference>
<dbReference type="InterPro" id="IPR016451">
    <property type="entry name" value="Intermed_filament_ifa/ifb"/>
</dbReference>
<dbReference type="SMART" id="SM01391">
    <property type="entry name" value="Filament"/>
    <property type="match status" value="1"/>
</dbReference>
<dbReference type="PIRSF" id="PIRSF005546">
    <property type="entry name" value="Intermed_filamnt_Ifb-2"/>
    <property type="match status" value="1"/>
</dbReference>
<gene>
    <name evidence="9" type="primary">LOC106175285</name>
</gene>
<comment type="similarity">
    <text evidence="3 4">Belongs to the intermediate filament family.</text>
</comment>
<feature type="region of interest" description="Disordered" evidence="5">
    <location>
        <begin position="456"/>
        <end position="536"/>
    </location>
</feature>
<dbReference type="GO" id="GO:0006998">
    <property type="term" value="P:nuclear envelope organization"/>
    <property type="evidence" value="ECO:0007669"/>
    <property type="project" value="TreeGrafter"/>
</dbReference>
<dbReference type="Proteomes" id="UP000085678">
    <property type="component" value="Unplaced"/>
</dbReference>
<evidence type="ECO:0000256" key="1">
    <source>
        <dbReference type="ARBA" id="ARBA00022754"/>
    </source>
</evidence>
<dbReference type="PROSITE" id="PS51842">
    <property type="entry name" value="IF_ROD_2"/>
    <property type="match status" value="1"/>
</dbReference>
<dbReference type="Gene3D" id="1.20.5.1160">
    <property type="entry name" value="Vasodilator-stimulated phosphoprotein"/>
    <property type="match status" value="1"/>
</dbReference>
<feature type="compositionally biased region" description="Basic and acidic residues" evidence="5">
    <location>
        <begin position="456"/>
        <end position="469"/>
    </location>
</feature>
<organism evidence="8 9">
    <name type="scientific">Lingula anatina</name>
    <name type="common">Brachiopod</name>
    <name type="synonym">Lingula unguis</name>
    <dbReference type="NCBI Taxonomy" id="7574"/>
    <lineage>
        <taxon>Eukaryota</taxon>
        <taxon>Metazoa</taxon>
        <taxon>Spiralia</taxon>
        <taxon>Lophotrochozoa</taxon>
        <taxon>Brachiopoda</taxon>
        <taxon>Linguliformea</taxon>
        <taxon>Lingulata</taxon>
        <taxon>Lingulida</taxon>
        <taxon>Linguloidea</taxon>
        <taxon>Lingulidae</taxon>
        <taxon>Lingula</taxon>
    </lineage>
</organism>
<dbReference type="GO" id="GO:0005200">
    <property type="term" value="F:structural constituent of cytoskeleton"/>
    <property type="evidence" value="ECO:0007669"/>
    <property type="project" value="TreeGrafter"/>
</dbReference>
<dbReference type="GeneID" id="106175285"/>
<keyword evidence="8" id="KW-1185">Reference proteome</keyword>
<dbReference type="PROSITE" id="PS00226">
    <property type="entry name" value="IF_ROD_1"/>
    <property type="match status" value="1"/>
</dbReference>
<feature type="compositionally biased region" description="Gly residues" evidence="5">
    <location>
        <begin position="18"/>
        <end position="30"/>
    </location>
</feature>
<keyword evidence="1 3" id="KW-0403">Intermediate filament</keyword>
<evidence type="ECO:0000313" key="9">
    <source>
        <dbReference type="RefSeq" id="XP_013412657.1"/>
    </source>
</evidence>